<evidence type="ECO:0000256" key="2">
    <source>
        <dbReference type="SAM" id="SignalP"/>
    </source>
</evidence>
<sequence length="137" mass="15618">MRSNGGDLSKEHFLLFFISFFSLSLRYGRAVQQLFDSVSSQGFVRSFGMLQRRRCPSEGDPTLCRYKNAYLCCVVRISLLTYGAVRQQLRPHGHVPRLRQGEDVRPHEGEAEREGRQTPCVCLGSSEDLRILQNPVV</sequence>
<reference evidence="3 4" key="2">
    <citation type="journal article" date="2019" name="G3 (Bethesda)">
        <title>Hybrid Assembly of the Genome of the Entomopathogenic Nematode Steinernema carpocapsae Identifies the X-Chromosome.</title>
        <authorList>
            <person name="Serra L."/>
            <person name="Macchietto M."/>
            <person name="Macias-Munoz A."/>
            <person name="McGill C.J."/>
            <person name="Rodriguez I.M."/>
            <person name="Rodriguez B."/>
            <person name="Murad R."/>
            <person name="Mortazavi A."/>
        </authorList>
    </citation>
    <scope>NUCLEOTIDE SEQUENCE [LARGE SCALE GENOMIC DNA]</scope>
    <source>
        <strain evidence="3 4">ALL</strain>
    </source>
</reference>
<protein>
    <recommendedName>
        <fullName evidence="5">Secreted protein</fullName>
    </recommendedName>
</protein>
<reference evidence="3 4" key="1">
    <citation type="journal article" date="2015" name="Genome Biol.">
        <title>Comparative genomics of Steinernema reveals deeply conserved gene regulatory networks.</title>
        <authorList>
            <person name="Dillman A.R."/>
            <person name="Macchietto M."/>
            <person name="Porter C.F."/>
            <person name="Rogers A."/>
            <person name="Williams B."/>
            <person name="Antoshechkin I."/>
            <person name="Lee M.M."/>
            <person name="Goodwin Z."/>
            <person name="Lu X."/>
            <person name="Lewis E.E."/>
            <person name="Goodrich-Blair H."/>
            <person name="Stock S.P."/>
            <person name="Adams B.J."/>
            <person name="Sternberg P.W."/>
            <person name="Mortazavi A."/>
        </authorList>
    </citation>
    <scope>NUCLEOTIDE SEQUENCE [LARGE SCALE GENOMIC DNA]</scope>
    <source>
        <strain evidence="3 4">ALL</strain>
    </source>
</reference>
<evidence type="ECO:0000313" key="4">
    <source>
        <dbReference type="Proteomes" id="UP000298663"/>
    </source>
</evidence>
<feature type="region of interest" description="Disordered" evidence="1">
    <location>
        <begin position="97"/>
        <end position="116"/>
    </location>
</feature>
<keyword evidence="2" id="KW-0732">Signal</keyword>
<name>A0A4U5PHX9_STECR</name>
<organism evidence="3 4">
    <name type="scientific">Steinernema carpocapsae</name>
    <name type="common">Entomopathogenic nematode</name>
    <dbReference type="NCBI Taxonomy" id="34508"/>
    <lineage>
        <taxon>Eukaryota</taxon>
        <taxon>Metazoa</taxon>
        <taxon>Ecdysozoa</taxon>
        <taxon>Nematoda</taxon>
        <taxon>Chromadorea</taxon>
        <taxon>Rhabditida</taxon>
        <taxon>Tylenchina</taxon>
        <taxon>Panagrolaimomorpha</taxon>
        <taxon>Strongyloidoidea</taxon>
        <taxon>Steinernematidae</taxon>
        <taxon>Steinernema</taxon>
    </lineage>
</organism>
<feature type="compositionally biased region" description="Basic and acidic residues" evidence="1">
    <location>
        <begin position="99"/>
        <end position="116"/>
    </location>
</feature>
<dbReference type="Proteomes" id="UP000298663">
    <property type="component" value="Unassembled WGS sequence"/>
</dbReference>
<dbReference type="EMBL" id="AZBU02000002">
    <property type="protein sequence ID" value="TKR96046.1"/>
    <property type="molecule type" value="Genomic_DNA"/>
</dbReference>
<accession>A0A4U5PHX9</accession>
<proteinExistence type="predicted"/>
<keyword evidence="4" id="KW-1185">Reference proteome</keyword>
<feature type="signal peptide" evidence="2">
    <location>
        <begin position="1"/>
        <end position="30"/>
    </location>
</feature>
<feature type="chain" id="PRO_5020686003" description="Secreted protein" evidence="2">
    <location>
        <begin position="31"/>
        <end position="137"/>
    </location>
</feature>
<comment type="caution">
    <text evidence="3">The sequence shown here is derived from an EMBL/GenBank/DDBJ whole genome shotgun (WGS) entry which is preliminary data.</text>
</comment>
<evidence type="ECO:0008006" key="5">
    <source>
        <dbReference type="Google" id="ProtNLM"/>
    </source>
</evidence>
<dbReference type="AlphaFoldDB" id="A0A4U5PHX9"/>
<gene>
    <name evidence="3" type="ORF">L596_010123</name>
</gene>
<evidence type="ECO:0000313" key="3">
    <source>
        <dbReference type="EMBL" id="TKR96046.1"/>
    </source>
</evidence>
<evidence type="ECO:0000256" key="1">
    <source>
        <dbReference type="SAM" id="MobiDB-lite"/>
    </source>
</evidence>